<evidence type="ECO:0000313" key="1">
    <source>
        <dbReference type="EMBL" id="JAE11940.1"/>
    </source>
</evidence>
<reference evidence="1" key="2">
    <citation type="journal article" date="2015" name="Data Brief">
        <title>Shoot transcriptome of the giant reed, Arundo donax.</title>
        <authorList>
            <person name="Barrero R.A."/>
            <person name="Guerrero F.D."/>
            <person name="Moolhuijzen P."/>
            <person name="Goolsby J.A."/>
            <person name="Tidwell J."/>
            <person name="Bellgard S.E."/>
            <person name="Bellgard M.I."/>
        </authorList>
    </citation>
    <scope>NUCLEOTIDE SEQUENCE</scope>
    <source>
        <tissue evidence="1">Shoot tissue taken approximately 20 cm above the soil surface</tissue>
    </source>
</reference>
<sequence length="19" mass="2088">MMVWREPLAGGQNWPTAGS</sequence>
<name>A0A0A9FFV0_ARUDO</name>
<accession>A0A0A9FFV0</accession>
<reference evidence="1" key="1">
    <citation type="submission" date="2014-09" db="EMBL/GenBank/DDBJ databases">
        <authorList>
            <person name="Magalhaes I.L.F."/>
            <person name="Oliveira U."/>
            <person name="Santos F.R."/>
            <person name="Vidigal T.H.D.A."/>
            <person name="Brescovit A.D."/>
            <person name="Santos A.J."/>
        </authorList>
    </citation>
    <scope>NUCLEOTIDE SEQUENCE</scope>
    <source>
        <tissue evidence="1">Shoot tissue taken approximately 20 cm above the soil surface</tissue>
    </source>
</reference>
<dbReference type="AlphaFoldDB" id="A0A0A9FFV0"/>
<proteinExistence type="predicted"/>
<protein>
    <submittedName>
        <fullName evidence="1">Uncharacterized protein</fullName>
    </submittedName>
</protein>
<dbReference type="EMBL" id="GBRH01185956">
    <property type="protein sequence ID" value="JAE11940.1"/>
    <property type="molecule type" value="Transcribed_RNA"/>
</dbReference>
<organism evidence="1">
    <name type="scientific">Arundo donax</name>
    <name type="common">Giant reed</name>
    <name type="synonym">Donax arundinaceus</name>
    <dbReference type="NCBI Taxonomy" id="35708"/>
    <lineage>
        <taxon>Eukaryota</taxon>
        <taxon>Viridiplantae</taxon>
        <taxon>Streptophyta</taxon>
        <taxon>Embryophyta</taxon>
        <taxon>Tracheophyta</taxon>
        <taxon>Spermatophyta</taxon>
        <taxon>Magnoliopsida</taxon>
        <taxon>Liliopsida</taxon>
        <taxon>Poales</taxon>
        <taxon>Poaceae</taxon>
        <taxon>PACMAD clade</taxon>
        <taxon>Arundinoideae</taxon>
        <taxon>Arundineae</taxon>
        <taxon>Arundo</taxon>
    </lineage>
</organism>